<proteinExistence type="predicted"/>
<dbReference type="InterPro" id="IPR050706">
    <property type="entry name" value="Cyclic-di-GMP_PDE-like"/>
</dbReference>
<dbReference type="SMART" id="SM00052">
    <property type="entry name" value="EAL"/>
    <property type="match status" value="1"/>
</dbReference>
<dbReference type="InterPro" id="IPR035919">
    <property type="entry name" value="EAL_sf"/>
</dbReference>
<dbReference type="OrthoDB" id="5372181at2"/>
<reference evidence="2 3" key="2">
    <citation type="journal article" date="2010" name="Stand. Genomic Sci.">
        <title>Complete genome sequence of Sulfurospirillum deleyianum type strain (5175).</title>
        <authorList>
            <person name="Sikorski J."/>
            <person name="Lapidus A."/>
            <person name="Copeland A."/>
            <person name="Glavina Del Rio T."/>
            <person name="Nolan M."/>
            <person name="Lucas S."/>
            <person name="Chen F."/>
            <person name="Tice H."/>
            <person name="Cheng J.F."/>
            <person name="Saunders E."/>
            <person name="Bruce D."/>
            <person name="Goodwin L."/>
            <person name="Pitluck S."/>
            <person name="Ovchinnikova G."/>
            <person name="Pati A."/>
            <person name="Ivanova N."/>
            <person name="Mavromatis K."/>
            <person name="Chen A."/>
            <person name="Palaniappan K."/>
            <person name="Chain P."/>
            <person name="Land M."/>
            <person name="Hauser L."/>
            <person name="Chang Y.J."/>
            <person name="Jeffries C.D."/>
            <person name="Brettin T."/>
            <person name="Detter J.C."/>
            <person name="Han C."/>
            <person name="Rohde M."/>
            <person name="Lang E."/>
            <person name="Spring S."/>
            <person name="Goker M."/>
            <person name="Bristow J."/>
            <person name="Eisen J.A."/>
            <person name="Markowitz V."/>
            <person name="Hugenholtz P."/>
            <person name="Kyrpides N.C."/>
            <person name="Klenk H.P."/>
        </authorList>
    </citation>
    <scope>NUCLEOTIDE SEQUENCE [LARGE SCALE GENOMIC DNA]</scope>
    <source>
        <strain evidence="3">ATCC 51133 / DSM 6946 / 5175</strain>
    </source>
</reference>
<dbReference type="HOGENOM" id="CLU_000445_70_0_7"/>
<dbReference type="PANTHER" id="PTHR33121:SF70">
    <property type="entry name" value="SIGNALING PROTEIN YKOW"/>
    <property type="match status" value="1"/>
</dbReference>
<dbReference type="PROSITE" id="PS50883">
    <property type="entry name" value="EAL"/>
    <property type="match status" value="1"/>
</dbReference>
<dbReference type="CDD" id="cd01948">
    <property type="entry name" value="EAL"/>
    <property type="match status" value="1"/>
</dbReference>
<keyword evidence="3" id="KW-1185">Reference proteome</keyword>
<dbReference type="Proteomes" id="UP000002222">
    <property type="component" value="Chromosome"/>
</dbReference>
<dbReference type="InterPro" id="IPR001633">
    <property type="entry name" value="EAL_dom"/>
</dbReference>
<organism evidence="2 3">
    <name type="scientific">Sulfurospirillum deleyianum (strain ATCC 51133 / DSM 6946 / 5175)</name>
    <dbReference type="NCBI Taxonomy" id="525898"/>
    <lineage>
        <taxon>Bacteria</taxon>
        <taxon>Pseudomonadati</taxon>
        <taxon>Campylobacterota</taxon>
        <taxon>Epsilonproteobacteria</taxon>
        <taxon>Campylobacterales</taxon>
        <taxon>Sulfurospirillaceae</taxon>
        <taxon>Sulfurospirillum</taxon>
    </lineage>
</organism>
<name>D1AZN7_SULD5</name>
<sequence length="351" mass="39509">MPCVKCQSMPFISTKSGDVILSCEVPELCQKLVVFFKAKSIRYSLEDAFTMIVMVDGFKTFLESLTQTNIFNKLEKSGIRCLFLEPSQSLTPTVLRQMRTLQYYHDVMGANALALLIEKGALTTHFQPIIDLKNDTIYGYESLARGVNDDGSLVYPDTLFRWAKEGDMLFYLDRACRETSLKTAAVKNIHAKVFINFIPTAIYDPEHCLQSTVKWANQLEFDPKNIIFEVTESEYVEDLEHLSKILQFYKAQGFNVALDDVGSGYSSLTMIAKLQPDIVKIDRQIIDRIDTNPANQAVFKAIVSLAKESHICVLAEGVERVEEVAYCAANGADLAQGYYFGRPSAEPVRKL</sequence>
<dbReference type="STRING" id="525898.Sdel_0467"/>
<evidence type="ECO:0000313" key="2">
    <source>
        <dbReference type="EMBL" id="ACZ11504.1"/>
    </source>
</evidence>
<dbReference type="Pfam" id="PF00563">
    <property type="entry name" value="EAL"/>
    <property type="match status" value="1"/>
</dbReference>
<dbReference type="Gene3D" id="3.20.20.450">
    <property type="entry name" value="EAL domain"/>
    <property type="match status" value="1"/>
</dbReference>
<dbReference type="PANTHER" id="PTHR33121">
    <property type="entry name" value="CYCLIC DI-GMP PHOSPHODIESTERASE PDEF"/>
    <property type="match status" value="1"/>
</dbReference>
<dbReference type="GO" id="GO:0071111">
    <property type="term" value="F:cyclic-guanylate-specific phosphodiesterase activity"/>
    <property type="evidence" value="ECO:0007669"/>
    <property type="project" value="InterPro"/>
</dbReference>
<evidence type="ECO:0000313" key="3">
    <source>
        <dbReference type="Proteomes" id="UP000002222"/>
    </source>
</evidence>
<dbReference type="eggNOG" id="COG2200">
    <property type="taxonomic scope" value="Bacteria"/>
</dbReference>
<dbReference type="KEGG" id="sdl:Sdel_0467"/>
<feature type="domain" description="EAL" evidence="1">
    <location>
        <begin position="106"/>
        <end position="351"/>
    </location>
</feature>
<reference evidence="3" key="1">
    <citation type="submission" date="2009-11" db="EMBL/GenBank/DDBJ databases">
        <title>The complete genome of Sulfurospirillum deleyianum DSM 6946.</title>
        <authorList>
            <consortium name="US DOE Joint Genome Institute (JGI-PGF)"/>
            <person name="Lucas S."/>
            <person name="Copeland A."/>
            <person name="Lapidus A."/>
            <person name="Glavina del Rio T."/>
            <person name="Dalin E."/>
            <person name="Tice H."/>
            <person name="Bruce D."/>
            <person name="Goodwin L."/>
            <person name="Pitluck S."/>
            <person name="Kyrpides N."/>
            <person name="Mavromatis K."/>
            <person name="Ivanova N."/>
            <person name="Ovchinnikova G."/>
            <person name="Munk A.C."/>
            <person name="Lu M."/>
            <person name="Brettin T."/>
            <person name="Detter J.C."/>
            <person name="Han C."/>
            <person name="Tapia R."/>
            <person name="Larimer F."/>
            <person name="Land M."/>
            <person name="Hauser L."/>
            <person name="Markowitz V."/>
            <person name="Cheng J.F."/>
            <person name="Hugenholtz P."/>
            <person name="Woyke T."/>
            <person name="Wu D."/>
            <person name="Aumann P."/>
            <person name="Schneider S."/>
            <person name="Lang E."/>
            <person name="Spring S."/>
            <person name="Klenk H.P."/>
            <person name="Eisen J.A."/>
        </authorList>
    </citation>
    <scope>NUCLEOTIDE SEQUENCE [LARGE SCALE GENOMIC DNA]</scope>
    <source>
        <strain evidence="3">ATCC 51133 / DSM 6946 / 5175</strain>
    </source>
</reference>
<dbReference type="AlphaFoldDB" id="D1AZN7"/>
<gene>
    <name evidence="2" type="ordered locus">Sdel_0467</name>
</gene>
<dbReference type="SUPFAM" id="SSF141868">
    <property type="entry name" value="EAL domain-like"/>
    <property type="match status" value="1"/>
</dbReference>
<dbReference type="EMBL" id="CP001816">
    <property type="protein sequence ID" value="ACZ11504.1"/>
    <property type="molecule type" value="Genomic_DNA"/>
</dbReference>
<dbReference type="RefSeq" id="WP_012856270.1">
    <property type="nucleotide sequence ID" value="NC_013512.1"/>
</dbReference>
<evidence type="ECO:0000259" key="1">
    <source>
        <dbReference type="PROSITE" id="PS50883"/>
    </source>
</evidence>
<accession>D1AZN7</accession>
<protein>
    <submittedName>
        <fullName evidence="2">EAL domain protein</fullName>
    </submittedName>
</protein>